<evidence type="ECO:0000313" key="3">
    <source>
        <dbReference type="Proteomes" id="UP000789396"/>
    </source>
</evidence>
<dbReference type="EMBL" id="CAJVPZ010000002">
    <property type="protein sequence ID" value="CAG8447720.1"/>
    <property type="molecule type" value="Genomic_DNA"/>
</dbReference>
<keyword evidence="1" id="KW-0812">Transmembrane</keyword>
<reference evidence="2" key="1">
    <citation type="submission" date="2021-06" db="EMBL/GenBank/DDBJ databases">
        <authorList>
            <person name="Kallberg Y."/>
            <person name="Tangrot J."/>
            <person name="Rosling A."/>
        </authorList>
    </citation>
    <scope>NUCLEOTIDE SEQUENCE</scope>
    <source>
        <strain evidence="2">IN212</strain>
    </source>
</reference>
<keyword evidence="3" id="KW-1185">Reference proteome</keyword>
<proteinExistence type="predicted"/>
<protein>
    <submittedName>
        <fullName evidence="2">11328_t:CDS:1</fullName>
    </submittedName>
</protein>
<keyword evidence="1" id="KW-1133">Transmembrane helix</keyword>
<organism evidence="2 3">
    <name type="scientific">Racocetra fulgida</name>
    <dbReference type="NCBI Taxonomy" id="60492"/>
    <lineage>
        <taxon>Eukaryota</taxon>
        <taxon>Fungi</taxon>
        <taxon>Fungi incertae sedis</taxon>
        <taxon>Mucoromycota</taxon>
        <taxon>Glomeromycotina</taxon>
        <taxon>Glomeromycetes</taxon>
        <taxon>Diversisporales</taxon>
        <taxon>Gigasporaceae</taxon>
        <taxon>Racocetra</taxon>
    </lineage>
</organism>
<gene>
    <name evidence="2" type="ORF">RFULGI_LOCUS38</name>
</gene>
<name>A0A9N8VDR2_9GLOM</name>
<sequence>MLITILLSFIFGIIAGLLLTVGSLLYLVKAKCPQCKKLKPFREIAVIDPNIRAISVSNNSLNMNKELQIKTTITDIETKSDKNFNPYFRLSLSGLSGRYFYAFSFNLSDSTISTLTNAPYNFINRSVLITYEELPNKNSQGTFSSVKDIQLIN</sequence>
<keyword evidence="1" id="KW-0472">Membrane</keyword>
<dbReference type="OrthoDB" id="2426518at2759"/>
<dbReference type="Proteomes" id="UP000789396">
    <property type="component" value="Unassembled WGS sequence"/>
</dbReference>
<evidence type="ECO:0000313" key="2">
    <source>
        <dbReference type="EMBL" id="CAG8447720.1"/>
    </source>
</evidence>
<comment type="caution">
    <text evidence="2">The sequence shown here is derived from an EMBL/GenBank/DDBJ whole genome shotgun (WGS) entry which is preliminary data.</text>
</comment>
<accession>A0A9N8VDR2</accession>
<feature type="transmembrane region" description="Helical" evidence="1">
    <location>
        <begin position="6"/>
        <end position="28"/>
    </location>
</feature>
<dbReference type="AlphaFoldDB" id="A0A9N8VDR2"/>
<evidence type="ECO:0000256" key="1">
    <source>
        <dbReference type="SAM" id="Phobius"/>
    </source>
</evidence>